<protein>
    <recommendedName>
        <fullName evidence="2">Xylose isomerase-like TIM barrel domain-containing protein</fullName>
    </recommendedName>
</protein>
<sequence length="258" mass="29465">MKKNLFGQILWILIWVECFPLLAVAASQQKEQRYKIAVCDWMILKRQKLGSFQLVHELNGDGVELDMGGLGKREMFDNKLRESHFQQLFRETARKFQLEVPSVAMSGFYGQSFLERANYKELVQDCLNAMKVMSAKVAFLPLGGIKAGWEKEPELRAEVVNRLKEVGDMAASEGVVIGIETQLDARGDVKLLREINSPGIKIYFKFQNALENGRDLCKELKILGKKRICQIHCTDTDGVTLPFNKRLDMMGYTTDYVF</sequence>
<feature type="domain" description="Xylose isomerase-like TIM barrel" evidence="2">
    <location>
        <begin position="52"/>
        <end position="243"/>
    </location>
</feature>
<dbReference type="PANTHER" id="PTHR43489">
    <property type="entry name" value="ISOMERASE"/>
    <property type="match status" value="1"/>
</dbReference>
<gene>
    <name evidence="3" type="ORF">IMSAGC001_01089</name>
</gene>
<dbReference type="GO" id="GO:0019852">
    <property type="term" value="P:L-ascorbic acid metabolic process"/>
    <property type="evidence" value="ECO:0007669"/>
    <property type="project" value="TreeGrafter"/>
</dbReference>
<accession>A0A7I9ZZW1</accession>
<dbReference type="Proteomes" id="UP000491181">
    <property type="component" value="Unassembled WGS sequence"/>
</dbReference>
<evidence type="ECO:0000256" key="1">
    <source>
        <dbReference type="ARBA" id="ARBA00023235"/>
    </source>
</evidence>
<dbReference type="Gene3D" id="3.20.20.150">
    <property type="entry name" value="Divalent-metal-dependent TIM barrel enzymes"/>
    <property type="match status" value="1"/>
</dbReference>
<reference evidence="3 4" key="1">
    <citation type="journal article" date="2020" name="Microbiome">
        <title>Single-cell genomics of uncultured bacteria reveals dietary fiber responders in the mouse gut microbiota.</title>
        <authorList>
            <person name="Chijiiwa R."/>
            <person name="Hosokawa M."/>
            <person name="Kogawa M."/>
            <person name="Nishikawa Y."/>
            <person name="Ide K."/>
            <person name="Sakanashi C."/>
            <person name="Takahashi K."/>
            <person name="Takeyama H."/>
        </authorList>
    </citation>
    <scope>NUCLEOTIDE SEQUENCE [LARGE SCALE GENOMIC DNA]</scope>
    <source>
        <strain evidence="3">IMSAGC_001</strain>
    </source>
</reference>
<keyword evidence="1" id="KW-0413">Isomerase</keyword>
<dbReference type="InterPro" id="IPR013022">
    <property type="entry name" value="Xyl_isomerase-like_TIM-brl"/>
</dbReference>
<comment type="caution">
    <text evidence="3">The sequence shown here is derived from an EMBL/GenBank/DDBJ whole genome shotgun (WGS) entry which is preliminary data.</text>
</comment>
<dbReference type="PANTHER" id="PTHR43489:SF1">
    <property type="entry name" value="L-RIBULOSE-5-PHOSPHATE 3-EPIMERASE SGBU-RELATED"/>
    <property type="match status" value="1"/>
</dbReference>
<dbReference type="Pfam" id="PF01261">
    <property type="entry name" value="AP_endonuc_2"/>
    <property type="match status" value="1"/>
</dbReference>
<name>A0A7I9ZZW1_9BACE</name>
<dbReference type="AlphaFoldDB" id="A0A7I9ZZW1"/>
<organism evidence="3 4">
    <name type="scientific">Bacteroides acidifaciens</name>
    <dbReference type="NCBI Taxonomy" id="85831"/>
    <lineage>
        <taxon>Bacteria</taxon>
        <taxon>Pseudomonadati</taxon>
        <taxon>Bacteroidota</taxon>
        <taxon>Bacteroidia</taxon>
        <taxon>Bacteroidales</taxon>
        <taxon>Bacteroidaceae</taxon>
        <taxon>Bacteroides</taxon>
    </lineage>
</organism>
<evidence type="ECO:0000313" key="4">
    <source>
        <dbReference type="Proteomes" id="UP000491181"/>
    </source>
</evidence>
<dbReference type="InterPro" id="IPR050417">
    <property type="entry name" value="Sugar_Epim/Isomerase"/>
</dbReference>
<evidence type="ECO:0000259" key="2">
    <source>
        <dbReference type="Pfam" id="PF01261"/>
    </source>
</evidence>
<proteinExistence type="predicted"/>
<dbReference type="InterPro" id="IPR036237">
    <property type="entry name" value="Xyl_isomerase-like_sf"/>
</dbReference>
<dbReference type="GO" id="GO:0034015">
    <property type="term" value="F:L-ribulose-5-phosphate 3-epimerase activity"/>
    <property type="evidence" value="ECO:0007669"/>
    <property type="project" value="TreeGrafter"/>
</dbReference>
<dbReference type="SUPFAM" id="SSF51658">
    <property type="entry name" value="Xylose isomerase-like"/>
    <property type="match status" value="1"/>
</dbReference>
<dbReference type="EMBL" id="BLLS01000017">
    <property type="protein sequence ID" value="GFH85685.1"/>
    <property type="molecule type" value="Genomic_DNA"/>
</dbReference>
<evidence type="ECO:0000313" key="3">
    <source>
        <dbReference type="EMBL" id="GFH85685.1"/>
    </source>
</evidence>